<protein>
    <recommendedName>
        <fullName evidence="2">hydroxymethylpyrimidine kinase</fullName>
        <ecNumber evidence="2">2.7.1.49</ecNumber>
    </recommendedName>
</protein>
<comment type="caution">
    <text evidence="9">The sequence shown here is derived from an EMBL/GenBank/DDBJ whole genome shotgun (WGS) entry which is preliminary data.</text>
</comment>
<dbReference type="GO" id="GO:0009228">
    <property type="term" value="P:thiamine biosynthetic process"/>
    <property type="evidence" value="ECO:0007669"/>
    <property type="project" value="InterPro"/>
</dbReference>
<evidence type="ECO:0000259" key="8">
    <source>
        <dbReference type="Pfam" id="PF08543"/>
    </source>
</evidence>
<keyword evidence="10" id="KW-1185">Reference proteome</keyword>
<dbReference type="RefSeq" id="WP_021777239.1">
    <property type="nucleotide sequence ID" value="NZ_AWXE01000004.1"/>
</dbReference>
<dbReference type="PATRIC" id="fig|1397666.3.peg.1147"/>
<dbReference type="FunFam" id="3.40.1190.20:FF:000003">
    <property type="entry name" value="Phosphomethylpyrimidine kinase ThiD"/>
    <property type="match status" value="1"/>
</dbReference>
<dbReference type="GO" id="GO:0008972">
    <property type="term" value="F:phosphomethylpyrimidine kinase activity"/>
    <property type="evidence" value="ECO:0007669"/>
    <property type="project" value="InterPro"/>
</dbReference>
<dbReference type="GO" id="GO:0009229">
    <property type="term" value="P:thiamine diphosphate biosynthetic process"/>
    <property type="evidence" value="ECO:0007669"/>
    <property type="project" value="UniProtKB-UniPathway"/>
</dbReference>
<evidence type="ECO:0000256" key="4">
    <source>
        <dbReference type="ARBA" id="ARBA00022741"/>
    </source>
</evidence>
<dbReference type="SUPFAM" id="SSF53613">
    <property type="entry name" value="Ribokinase-like"/>
    <property type="match status" value="1"/>
</dbReference>
<evidence type="ECO:0000256" key="6">
    <source>
        <dbReference type="ARBA" id="ARBA00022840"/>
    </source>
</evidence>
<dbReference type="GO" id="GO:0005524">
    <property type="term" value="F:ATP binding"/>
    <property type="evidence" value="ECO:0007669"/>
    <property type="project" value="UniProtKB-KW"/>
</dbReference>
<gene>
    <name evidence="9" type="ORF">RS24_01258</name>
</gene>
<dbReference type="InterPro" id="IPR029056">
    <property type="entry name" value="Ribokinase-like"/>
</dbReference>
<reference evidence="9 10" key="1">
    <citation type="journal article" date="2014" name="FEMS Microbiol. Ecol.">
        <title>Genomic differentiation among two strains of the PS1 clade isolated from geographically separated marine habitats.</title>
        <authorList>
            <person name="Jimenez-Infante F."/>
            <person name="Ngugi D.K."/>
            <person name="Alam I."/>
            <person name="Rashid M."/>
            <person name="Baalawi W."/>
            <person name="Kamau A.A."/>
            <person name="Bajic V.B."/>
            <person name="Stingl U."/>
        </authorList>
    </citation>
    <scope>NUCLEOTIDE SEQUENCE [LARGE SCALE GENOMIC DNA]</scope>
    <source>
        <strain evidence="9 10">RS24</strain>
    </source>
</reference>
<proteinExistence type="predicted"/>
<dbReference type="Gene3D" id="3.40.1190.20">
    <property type="match status" value="1"/>
</dbReference>
<dbReference type="AlphaFoldDB" id="U2WRT8"/>
<comment type="pathway">
    <text evidence="1">Cofactor biosynthesis; thiamine diphosphate biosynthesis.</text>
</comment>
<dbReference type="eggNOG" id="COG0351">
    <property type="taxonomic scope" value="Bacteria"/>
</dbReference>
<dbReference type="GO" id="GO:0016491">
    <property type="term" value="F:oxidoreductase activity"/>
    <property type="evidence" value="ECO:0007669"/>
    <property type="project" value="UniProtKB-KW"/>
</dbReference>
<dbReference type="Proteomes" id="UP000016762">
    <property type="component" value="Unassembled WGS sequence"/>
</dbReference>
<keyword evidence="3" id="KW-0808">Transferase</keyword>
<feature type="region of interest" description="Disordered" evidence="7">
    <location>
        <begin position="258"/>
        <end position="281"/>
    </location>
</feature>
<dbReference type="NCBIfam" id="TIGR00097">
    <property type="entry name" value="HMP-P_kinase"/>
    <property type="match status" value="1"/>
</dbReference>
<evidence type="ECO:0000313" key="10">
    <source>
        <dbReference type="Proteomes" id="UP000016762"/>
    </source>
</evidence>
<dbReference type="CDD" id="cd01169">
    <property type="entry name" value="HMPP_kinase"/>
    <property type="match status" value="1"/>
</dbReference>
<keyword evidence="4" id="KW-0547">Nucleotide-binding</keyword>
<keyword evidence="6" id="KW-0067">ATP-binding</keyword>
<dbReference type="GO" id="GO:0005829">
    <property type="term" value="C:cytosol"/>
    <property type="evidence" value="ECO:0007669"/>
    <property type="project" value="TreeGrafter"/>
</dbReference>
<dbReference type="InterPro" id="IPR013749">
    <property type="entry name" value="PM/HMP-P_kinase-1"/>
</dbReference>
<dbReference type="UniPathway" id="UPA00060">
    <property type="reaction ID" value="UER00138"/>
</dbReference>
<keyword evidence="5" id="KW-0418">Kinase</keyword>
<keyword evidence="9" id="KW-0560">Oxidoreductase</keyword>
<evidence type="ECO:0000256" key="5">
    <source>
        <dbReference type="ARBA" id="ARBA00022777"/>
    </source>
</evidence>
<evidence type="ECO:0000256" key="2">
    <source>
        <dbReference type="ARBA" id="ARBA00012135"/>
    </source>
</evidence>
<dbReference type="STRING" id="1397666.RS24_01258"/>
<evidence type="ECO:0000313" key="9">
    <source>
        <dbReference type="EMBL" id="ERL46260.1"/>
    </source>
</evidence>
<evidence type="ECO:0000256" key="7">
    <source>
        <dbReference type="SAM" id="MobiDB-lite"/>
    </source>
</evidence>
<dbReference type="EMBL" id="AWXE01000004">
    <property type="protein sequence ID" value="ERL46260.1"/>
    <property type="molecule type" value="Genomic_DNA"/>
</dbReference>
<dbReference type="PANTHER" id="PTHR20858">
    <property type="entry name" value="PHOSPHOMETHYLPYRIMIDINE KINASE"/>
    <property type="match status" value="1"/>
</dbReference>
<dbReference type="InterPro" id="IPR004399">
    <property type="entry name" value="HMP/HMP-P_kinase_dom"/>
</dbReference>
<dbReference type="PANTHER" id="PTHR20858:SF17">
    <property type="entry name" value="HYDROXYMETHYLPYRIMIDINE_PHOSPHOMETHYLPYRIMIDINE KINASE THI20-RELATED"/>
    <property type="match status" value="1"/>
</dbReference>
<evidence type="ECO:0000256" key="3">
    <source>
        <dbReference type="ARBA" id="ARBA00022679"/>
    </source>
</evidence>
<dbReference type="GO" id="GO:0008902">
    <property type="term" value="F:hydroxymethylpyrimidine kinase activity"/>
    <property type="evidence" value="ECO:0007669"/>
    <property type="project" value="UniProtKB-EC"/>
</dbReference>
<sequence>MSAGDTSPTALYPNGRILIVAGSDSGGGAGLQADIKTVTTLGGFAMTAVTALTVQNTHGVKDIMDVPPHFVAAQMMAVLSDLGADAVKTGMLARTEVIEAVAPLLDDFLNPAVIDPVMVASSGDRLLTEQAVSAMQSLMLPQAALVTPNMPEAEILTNRGVETLDDMKHAADRLMTDGAQAALIKGGHGNEAVVTDLLAEQSGFTVFENPRFDSKNTHGTGCTLASSIATGLGQGLALVAAVERGLGYVRRAIETANSSLGTGHNKPLNHAHPVLEKSQDP</sequence>
<accession>U2WRT8</accession>
<name>U2WRT8_9PROT</name>
<organism evidence="9 10">
    <name type="scientific">Candidatus Micropelagius thuwalensis</name>
    <dbReference type="NCBI Taxonomy" id="1397666"/>
    <lineage>
        <taxon>Bacteria</taxon>
        <taxon>Pseudomonadati</taxon>
        <taxon>Pseudomonadota</taxon>
        <taxon>Alphaproteobacteria</taxon>
        <taxon>PS1 clade</taxon>
        <taxon>Candidatus Micropelagius</taxon>
    </lineage>
</organism>
<dbReference type="Pfam" id="PF08543">
    <property type="entry name" value="Phos_pyr_kin"/>
    <property type="match status" value="1"/>
</dbReference>
<feature type="domain" description="Pyridoxamine kinase/Phosphomethylpyrimidine kinase" evidence="8">
    <location>
        <begin position="24"/>
        <end position="265"/>
    </location>
</feature>
<dbReference type="EC" id="2.7.1.49" evidence="2"/>
<evidence type="ECO:0000256" key="1">
    <source>
        <dbReference type="ARBA" id="ARBA00004948"/>
    </source>
</evidence>